<dbReference type="EMBL" id="CH476635">
    <property type="protein sequence ID" value="EDN94291.1"/>
    <property type="molecule type" value="Genomic_DNA"/>
</dbReference>
<sequence length="60" mass="6738">MGDPRSGFRVLDSGWYGWGGEKGEWMDGCGDIDGEVYCVRDVVLMVLLVVGMRWAVEIRL</sequence>
<evidence type="ECO:0000313" key="2">
    <source>
        <dbReference type="Proteomes" id="UP000001312"/>
    </source>
</evidence>
<dbReference type="Proteomes" id="UP000001312">
    <property type="component" value="Unassembled WGS sequence"/>
</dbReference>
<accession>A7EXU9</accession>
<gene>
    <name evidence="1" type="ORF">SS1G_10164</name>
</gene>
<dbReference type="GeneID" id="5485061"/>
<name>A7EXU9_SCLS1</name>
<organism evidence="1 2">
    <name type="scientific">Sclerotinia sclerotiorum (strain ATCC 18683 / 1980 / Ss-1)</name>
    <name type="common">White mold</name>
    <name type="synonym">Whetzelinia sclerotiorum</name>
    <dbReference type="NCBI Taxonomy" id="665079"/>
    <lineage>
        <taxon>Eukaryota</taxon>
        <taxon>Fungi</taxon>
        <taxon>Dikarya</taxon>
        <taxon>Ascomycota</taxon>
        <taxon>Pezizomycotina</taxon>
        <taxon>Leotiomycetes</taxon>
        <taxon>Helotiales</taxon>
        <taxon>Sclerotiniaceae</taxon>
        <taxon>Sclerotinia</taxon>
    </lineage>
</organism>
<protein>
    <submittedName>
        <fullName evidence="1">Uncharacterized protein</fullName>
    </submittedName>
</protein>
<reference evidence="2" key="1">
    <citation type="journal article" date="2011" name="PLoS Genet.">
        <title>Genomic analysis of the necrotrophic fungal pathogens Sclerotinia sclerotiorum and Botrytis cinerea.</title>
        <authorList>
            <person name="Amselem J."/>
            <person name="Cuomo C.A."/>
            <person name="van Kan J.A."/>
            <person name="Viaud M."/>
            <person name="Benito E.P."/>
            <person name="Couloux A."/>
            <person name="Coutinho P.M."/>
            <person name="de Vries R.P."/>
            <person name="Dyer P.S."/>
            <person name="Fillinger S."/>
            <person name="Fournier E."/>
            <person name="Gout L."/>
            <person name="Hahn M."/>
            <person name="Kohn L."/>
            <person name="Lapalu N."/>
            <person name="Plummer K.M."/>
            <person name="Pradier J.M."/>
            <person name="Quevillon E."/>
            <person name="Sharon A."/>
            <person name="Simon A."/>
            <person name="ten Have A."/>
            <person name="Tudzynski B."/>
            <person name="Tudzynski P."/>
            <person name="Wincker P."/>
            <person name="Andrew M."/>
            <person name="Anthouard V."/>
            <person name="Beever R.E."/>
            <person name="Beffa R."/>
            <person name="Benoit I."/>
            <person name="Bouzid O."/>
            <person name="Brault B."/>
            <person name="Chen Z."/>
            <person name="Choquer M."/>
            <person name="Collemare J."/>
            <person name="Cotton P."/>
            <person name="Danchin E.G."/>
            <person name="Da Silva C."/>
            <person name="Gautier A."/>
            <person name="Giraud C."/>
            <person name="Giraud T."/>
            <person name="Gonzalez C."/>
            <person name="Grossetete S."/>
            <person name="Guldener U."/>
            <person name="Henrissat B."/>
            <person name="Howlett B.J."/>
            <person name="Kodira C."/>
            <person name="Kretschmer M."/>
            <person name="Lappartient A."/>
            <person name="Leroch M."/>
            <person name="Levis C."/>
            <person name="Mauceli E."/>
            <person name="Neuveglise C."/>
            <person name="Oeser B."/>
            <person name="Pearson M."/>
            <person name="Poulain J."/>
            <person name="Poussereau N."/>
            <person name="Quesneville H."/>
            <person name="Rascle C."/>
            <person name="Schumacher J."/>
            <person name="Segurens B."/>
            <person name="Sexton A."/>
            <person name="Silva E."/>
            <person name="Sirven C."/>
            <person name="Soanes D.M."/>
            <person name="Talbot N.J."/>
            <person name="Templeton M."/>
            <person name="Yandava C."/>
            <person name="Yarden O."/>
            <person name="Zeng Q."/>
            <person name="Rollins J.A."/>
            <person name="Lebrun M.H."/>
            <person name="Dickman M."/>
        </authorList>
    </citation>
    <scope>NUCLEOTIDE SEQUENCE [LARGE SCALE GENOMIC DNA]</scope>
    <source>
        <strain evidence="2">ATCC 18683 / 1980 / Ss-1</strain>
    </source>
</reference>
<dbReference type="HOGENOM" id="CLU_2943197_0_0_1"/>
<dbReference type="RefSeq" id="XP_001588617.1">
    <property type="nucleotide sequence ID" value="XM_001588567.1"/>
</dbReference>
<proteinExistence type="predicted"/>
<dbReference type="AlphaFoldDB" id="A7EXU9"/>
<dbReference type="InParanoid" id="A7EXU9"/>
<keyword evidence="2" id="KW-1185">Reference proteome</keyword>
<evidence type="ECO:0000313" key="1">
    <source>
        <dbReference type="EMBL" id="EDN94291.1"/>
    </source>
</evidence>
<dbReference type="KEGG" id="ssl:SS1G_10164"/>